<reference evidence="10 11" key="1">
    <citation type="journal article" date="2013" name="ISME J.">
        <title>Comparative genomics of pathogenic lineages of Vibrio nigripulchritudo identifies virulence-associated traits.</title>
        <authorList>
            <person name="Goudenege D."/>
            <person name="Labreuche Y."/>
            <person name="Krin E."/>
            <person name="Ansquer D."/>
            <person name="Mangenot S."/>
            <person name="Calteau A."/>
            <person name="Medigue C."/>
            <person name="Mazel D."/>
            <person name="Polz M.F."/>
            <person name="Le Roux F."/>
        </authorList>
    </citation>
    <scope>NUCLEOTIDE SEQUENCE [LARGE SCALE GENOMIC DNA]</scope>
    <source>
        <strain evidence="11">SnF1</strain>
    </source>
</reference>
<dbReference type="EC" id="6.1.1.17" evidence="10"/>
<dbReference type="InterPro" id="IPR045462">
    <property type="entry name" value="aa-tRNA-synth_I_cd-bd"/>
</dbReference>
<dbReference type="PROSITE" id="PS00178">
    <property type="entry name" value="AA_TRNA_LIGASE_I"/>
    <property type="match status" value="1"/>
</dbReference>
<accession>U4KHA9</accession>
<evidence type="ECO:0000259" key="8">
    <source>
        <dbReference type="Pfam" id="PF00749"/>
    </source>
</evidence>
<dbReference type="Gene3D" id="1.10.10.350">
    <property type="match status" value="1"/>
</dbReference>
<dbReference type="RefSeq" id="WP_022551842.1">
    <property type="nucleotide sequence ID" value="NC_022528.1"/>
</dbReference>
<dbReference type="InterPro" id="IPR049940">
    <property type="entry name" value="GluQ/Sye"/>
</dbReference>
<evidence type="ECO:0000256" key="7">
    <source>
        <dbReference type="RuleBase" id="RU363037"/>
    </source>
</evidence>
<evidence type="ECO:0000256" key="2">
    <source>
        <dbReference type="ARBA" id="ARBA00022598"/>
    </source>
</evidence>
<dbReference type="Pfam" id="PF00749">
    <property type="entry name" value="tRNA-synt_1c"/>
    <property type="match status" value="1"/>
</dbReference>
<keyword evidence="11" id="KW-1185">Reference proteome</keyword>
<dbReference type="PANTHER" id="PTHR43311:SF2">
    <property type="entry name" value="GLUTAMATE--TRNA LIGASE, MITOCHONDRIAL-RELATED"/>
    <property type="match status" value="1"/>
</dbReference>
<evidence type="ECO:0000256" key="5">
    <source>
        <dbReference type="ARBA" id="ARBA00022917"/>
    </source>
</evidence>
<dbReference type="PATRIC" id="fig|1260221.3.peg.3217"/>
<feature type="domain" description="Aminoacyl-tRNA synthetase class I anticodon-binding" evidence="9">
    <location>
        <begin position="504"/>
        <end position="541"/>
    </location>
</feature>
<evidence type="ECO:0000256" key="1">
    <source>
        <dbReference type="ARBA" id="ARBA00007894"/>
    </source>
</evidence>
<dbReference type="STRING" id="28173.VIBNI_A3389"/>
<evidence type="ECO:0000256" key="3">
    <source>
        <dbReference type="ARBA" id="ARBA00022741"/>
    </source>
</evidence>
<gene>
    <name evidence="10" type="ORF">VIBNI_A3389</name>
</gene>
<dbReference type="GO" id="GO:0005829">
    <property type="term" value="C:cytosol"/>
    <property type="evidence" value="ECO:0007669"/>
    <property type="project" value="TreeGrafter"/>
</dbReference>
<feature type="domain" description="Glutamyl/glutaminyl-tRNA synthetase class Ib catalytic" evidence="8">
    <location>
        <begin position="36"/>
        <end position="321"/>
    </location>
</feature>
<evidence type="ECO:0000259" key="9">
    <source>
        <dbReference type="Pfam" id="PF19269"/>
    </source>
</evidence>
<dbReference type="PANTHER" id="PTHR43311">
    <property type="entry name" value="GLUTAMATE--TRNA LIGASE"/>
    <property type="match status" value="1"/>
</dbReference>
<keyword evidence="3 7" id="KW-0547">Nucleotide-binding</keyword>
<dbReference type="GO" id="GO:0000049">
    <property type="term" value="F:tRNA binding"/>
    <property type="evidence" value="ECO:0007669"/>
    <property type="project" value="InterPro"/>
</dbReference>
<organism evidence="10 11">
    <name type="scientific">Vibrio nigripulchritudo</name>
    <dbReference type="NCBI Taxonomy" id="28173"/>
    <lineage>
        <taxon>Bacteria</taxon>
        <taxon>Pseudomonadati</taxon>
        <taxon>Pseudomonadota</taxon>
        <taxon>Gammaproteobacteria</taxon>
        <taxon>Vibrionales</taxon>
        <taxon>Vibrionaceae</taxon>
        <taxon>Vibrio</taxon>
    </lineage>
</organism>
<dbReference type="GO" id="GO:0005524">
    <property type="term" value="F:ATP binding"/>
    <property type="evidence" value="ECO:0007669"/>
    <property type="project" value="UniProtKB-KW"/>
</dbReference>
<dbReference type="InterPro" id="IPR020058">
    <property type="entry name" value="Glu/Gln-tRNA-synth_Ib_cat-dom"/>
</dbReference>
<dbReference type="EMBL" id="FO203526">
    <property type="protein sequence ID" value="CCO59379.1"/>
    <property type="molecule type" value="Genomic_DNA"/>
</dbReference>
<comment type="similarity">
    <text evidence="1">Belongs to the class-I aminoacyl-tRNA synthetase family. Glutamate--tRNA ligase type 1 subfamily.</text>
</comment>
<sequence>MYSKETLSLIFKDKLHSPAEWENKYPPRPLANTAKVTRFGPSPTGFLHIGGVYTAMISKSLALQSGGTYFVRTEDTDKKREVEGVKEHFTEAFQYFDISPIENSSGLYGPYTQSSRLNIYLSYIKYLLEIGRAYPCFCGEETLAENNQKQKEEKVDLGYYGRWAHCRDLSNEEVERRIKQGEDYVIRFRCNGNPESFEFEDLIRGKTKSKNNINDIVILKSSSNKLPLPTYHLAHAVDDHLMRVNLVVRGDEWLSSVSLHYQLFDALGFDQVSYAHIAPLMKLEGKSRRKLSKRKDPEASVEYYMKEGFPAEAILSYLRGLVNSKLLDLPVQENLSTPLRLEECQTSGPLVDLVKLQDISSTAISSMSAIEIRENVYNWACKYDEELALIMKNNWDQIPVYIDTDRFNNGRVRKDLAKWSEFSKLYDFYFDDIFNVVDGVDDQRLEDYSPDVVNRFLSEFQQRYSHKNENELWFNNIKEIAKSSGFALSNKEFKEAKENYLGTLKDATTILRIVITGKKNSPSLYEVCQVLGQQEVLDRVGRVSSLS</sequence>
<dbReference type="Proteomes" id="UP000016895">
    <property type="component" value="Chromosome 1"/>
</dbReference>
<dbReference type="InterPro" id="IPR001412">
    <property type="entry name" value="aa-tRNA-synth_I_CS"/>
</dbReference>
<dbReference type="AlphaFoldDB" id="U4KHA9"/>
<keyword evidence="4 7" id="KW-0067">ATP-binding</keyword>
<dbReference type="Pfam" id="PF19269">
    <property type="entry name" value="Anticodon_2"/>
    <property type="match status" value="1"/>
</dbReference>
<dbReference type="InterPro" id="IPR014729">
    <property type="entry name" value="Rossmann-like_a/b/a_fold"/>
</dbReference>
<evidence type="ECO:0000256" key="6">
    <source>
        <dbReference type="ARBA" id="ARBA00023146"/>
    </source>
</evidence>
<dbReference type="GO" id="GO:0006424">
    <property type="term" value="P:glutamyl-tRNA aminoacylation"/>
    <property type="evidence" value="ECO:0007669"/>
    <property type="project" value="TreeGrafter"/>
</dbReference>
<dbReference type="OrthoDB" id="9807503at2"/>
<dbReference type="SUPFAM" id="SSF48163">
    <property type="entry name" value="An anticodon-binding domain of class I aminoacyl-tRNA synthetases"/>
    <property type="match status" value="1"/>
</dbReference>
<dbReference type="SUPFAM" id="SSF52374">
    <property type="entry name" value="Nucleotidylyl transferase"/>
    <property type="match status" value="1"/>
</dbReference>
<evidence type="ECO:0000313" key="10">
    <source>
        <dbReference type="EMBL" id="CCO59379.1"/>
    </source>
</evidence>
<dbReference type="InterPro" id="IPR020751">
    <property type="entry name" value="aa-tRNA-synth_I_codon-bd_sub2"/>
</dbReference>
<evidence type="ECO:0000256" key="4">
    <source>
        <dbReference type="ARBA" id="ARBA00022840"/>
    </source>
</evidence>
<dbReference type="Gene3D" id="3.40.50.620">
    <property type="entry name" value="HUPs"/>
    <property type="match status" value="1"/>
</dbReference>
<keyword evidence="6 7" id="KW-0030">Aminoacyl-tRNA synthetase</keyword>
<keyword evidence="5 7" id="KW-0648">Protein biosynthesis</keyword>
<dbReference type="KEGG" id="vni:VIBNI_A3389"/>
<dbReference type="GO" id="GO:0004818">
    <property type="term" value="F:glutamate-tRNA ligase activity"/>
    <property type="evidence" value="ECO:0007669"/>
    <property type="project" value="UniProtKB-EC"/>
</dbReference>
<keyword evidence="2 7" id="KW-0436">Ligase</keyword>
<proteinExistence type="inferred from homology"/>
<name>U4KHA9_9VIBR</name>
<dbReference type="InterPro" id="IPR000924">
    <property type="entry name" value="Glu/Gln-tRNA-synth"/>
</dbReference>
<dbReference type="PRINTS" id="PR00987">
    <property type="entry name" value="TRNASYNTHGLU"/>
</dbReference>
<protein>
    <submittedName>
        <fullName evidence="10">Putative Glutamate--tRNA ligase</fullName>
        <ecNumber evidence="10">6.1.1.17</ecNumber>
    </submittedName>
</protein>
<evidence type="ECO:0000313" key="11">
    <source>
        <dbReference type="Proteomes" id="UP000016895"/>
    </source>
</evidence>
<dbReference type="InterPro" id="IPR008925">
    <property type="entry name" value="aa_tRNA-synth_I_cd-bd_sf"/>
</dbReference>